<dbReference type="InterPro" id="IPR011856">
    <property type="entry name" value="tRNA_endonuc-like_dom_sf"/>
</dbReference>
<dbReference type="OrthoDB" id="3403133at2"/>
<organism evidence="2 3">
    <name type="scientific">Nocardia yunnanensis</name>
    <dbReference type="NCBI Taxonomy" id="2382165"/>
    <lineage>
        <taxon>Bacteria</taxon>
        <taxon>Bacillati</taxon>
        <taxon>Actinomycetota</taxon>
        <taxon>Actinomycetes</taxon>
        <taxon>Mycobacteriales</taxon>
        <taxon>Nocardiaceae</taxon>
        <taxon>Nocardia</taxon>
    </lineage>
</organism>
<dbReference type="EMBL" id="CP032568">
    <property type="protein sequence ID" value="AYF79278.1"/>
    <property type="molecule type" value="Genomic_DNA"/>
</dbReference>
<sequence length="215" mass="24796">MSGRRFTEVEPWRTFRWRNGQRHYSGSYWAATEGRHVIYESRLELAHLLFADFDPNVNHIVAQPLQIQAVVDEHMRRHVPDFLLLAANGPILADVKPRRSLSDPRVEFTVAWTRELAEQLGWRYEVMSEPNPVRLDNVRFLAGYRRRWLFPPELLRRLESGEVDGAPLSRACGMLPDWPEPVVKAAILHLLWSQHFCADIDAALTGALVLSRGPK</sequence>
<keyword evidence="2" id="KW-0255">Endonuclease</keyword>
<dbReference type="GO" id="GO:0003676">
    <property type="term" value="F:nucleic acid binding"/>
    <property type="evidence" value="ECO:0007669"/>
    <property type="project" value="InterPro"/>
</dbReference>
<feature type="domain" description="TnsA endonuclease N-terminal" evidence="1">
    <location>
        <begin position="54"/>
        <end position="129"/>
    </location>
</feature>
<dbReference type="Pfam" id="PF08722">
    <property type="entry name" value="Tn7_TnsA-like_N"/>
    <property type="match status" value="1"/>
</dbReference>
<gene>
    <name evidence="2" type="ORF">D7D52_22035</name>
</gene>
<reference evidence="2 3" key="1">
    <citation type="submission" date="2018-09" db="EMBL/GenBank/DDBJ databases">
        <title>Nocardia yunnanensis sp. nov., an actinomycete isolated from a soil sample.</title>
        <authorList>
            <person name="Zhang J."/>
        </authorList>
    </citation>
    <scope>NUCLEOTIDE SEQUENCE [LARGE SCALE GENOMIC DNA]</scope>
    <source>
        <strain evidence="2 3">CFHS0054</strain>
    </source>
</reference>
<dbReference type="NCBIfam" id="NF033179">
    <property type="entry name" value="TnsA_like_Actin"/>
    <property type="match status" value="1"/>
</dbReference>
<name>A0A386ZPC8_9NOCA</name>
<accession>A0A386ZPC8</accession>
<protein>
    <submittedName>
        <fullName evidence="2">TnsA-like heteromeric transposase endonuclease subunit</fullName>
    </submittedName>
</protein>
<dbReference type="InterPro" id="IPR048000">
    <property type="entry name" value="TnsA-like"/>
</dbReference>
<evidence type="ECO:0000313" key="2">
    <source>
        <dbReference type="EMBL" id="AYF79278.1"/>
    </source>
</evidence>
<dbReference type="Proteomes" id="UP000267164">
    <property type="component" value="Chromosome"/>
</dbReference>
<dbReference type="InterPro" id="IPR014833">
    <property type="entry name" value="TnsA_N"/>
</dbReference>
<dbReference type="Gene3D" id="3.40.1350.10">
    <property type="match status" value="1"/>
</dbReference>
<keyword evidence="2" id="KW-0378">Hydrolase</keyword>
<evidence type="ECO:0000313" key="3">
    <source>
        <dbReference type="Proteomes" id="UP000267164"/>
    </source>
</evidence>
<evidence type="ECO:0000259" key="1">
    <source>
        <dbReference type="Pfam" id="PF08722"/>
    </source>
</evidence>
<dbReference type="GO" id="GO:0004519">
    <property type="term" value="F:endonuclease activity"/>
    <property type="evidence" value="ECO:0007669"/>
    <property type="project" value="UniProtKB-KW"/>
</dbReference>
<proteinExistence type="predicted"/>
<keyword evidence="2" id="KW-0540">Nuclease</keyword>
<dbReference type="KEGG" id="nyu:D7D52_22035"/>
<dbReference type="AlphaFoldDB" id="A0A386ZPC8"/>
<keyword evidence="3" id="KW-1185">Reference proteome</keyword>